<evidence type="ECO:0000313" key="3">
    <source>
        <dbReference type="Proteomes" id="UP000828390"/>
    </source>
</evidence>
<feature type="region of interest" description="Disordered" evidence="1">
    <location>
        <begin position="75"/>
        <end position="122"/>
    </location>
</feature>
<name>A0A9D4BIL2_DREPO</name>
<reference evidence="2" key="2">
    <citation type="submission" date="2020-11" db="EMBL/GenBank/DDBJ databases">
        <authorList>
            <person name="McCartney M.A."/>
            <person name="Auch B."/>
            <person name="Kono T."/>
            <person name="Mallez S."/>
            <person name="Becker A."/>
            <person name="Gohl D.M."/>
            <person name="Silverstein K.A.T."/>
            <person name="Koren S."/>
            <person name="Bechman K.B."/>
            <person name="Herman A."/>
            <person name="Abrahante J.E."/>
            <person name="Garbe J."/>
        </authorList>
    </citation>
    <scope>NUCLEOTIDE SEQUENCE</scope>
    <source>
        <strain evidence="2">Duluth1</strain>
        <tissue evidence="2">Whole animal</tissue>
    </source>
</reference>
<sequence>MSNHSFVQELGYLKHENEWISVSNSSVDTSYQEEVVDQLFTPKHVVSRPATSGKKSTGHKLLTSLEILEEKKQQQAKKKELKAKIRKASKENKTAAKQNTGAPKASIKSAKAQTEKDIDTNI</sequence>
<feature type="compositionally biased region" description="Basic residues" evidence="1">
    <location>
        <begin position="75"/>
        <end position="87"/>
    </location>
</feature>
<feature type="compositionally biased region" description="Basic and acidic residues" evidence="1">
    <location>
        <begin position="113"/>
        <end position="122"/>
    </location>
</feature>
<reference evidence="2" key="1">
    <citation type="journal article" date="2019" name="bioRxiv">
        <title>The Genome of the Zebra Mussel, Dreissena polymorpha: A Resource for Invasive Species Research.</title>
        <authorList>
            <person name="McCartney M.A."/>
            <person name="Auch B."/>
            <person name="Kono T."/>
            <person name="Mallez S."/>
            <person name="Zhang Y."/>
            <person name="Obille A."/>
            <person name="Becker A."/>
            <person name="Abrahante J.E."/>
            <person name="Garbe J."/>
            <person name="Badalamenti J.P."/>
            <person name="Herman A."/>
            <person name="Mangelson H."/>
            <person name="Liachko I."/>
            <person name="Sullivan S."/>
            <person name="Sone E.D."/>
            <person name="Koren S."/>
            <person name="Silverstein K.A.T."/>
            <person name="Beckman K.B."/>
            <person name="Gohl D.M."/>
        </authorList>
    </citation>
    <scope>NUCLEOTIDE SEQUENCE</scope>
    <source>
        <strain evidence="2">Duluth1</strain>
        <tissue evidence="2">Whole animal</tissue>
    </source>
</reference>
<keyword evidence="3" id="KW-1185">Reference proteome</keyword>
<organism evidence="2 3">
    <name type="scientific">Dreissena polymorpha</name>
    <name type="common">Zebra mussel</name>
    <name type="synonym">Mytilus polymorpha</name>
    <dbReference type="NCBI Taxonomy" id="45954"/>
    <lineage>
        <taxon>Eukaryota</taxon>
        <taxon>Metazoa</taxon>
        <taxon>Spiralia</taxon>
        <taxon>Lophotrochozoa</taxon>
        <taxon>Mollusca</taxon>
        <taxon>Bivalvia</taxon>
        <taxon>Autobranchia</taxon>
        <taxon>Heteroconchia</taxon>
        <taxon>Euheterodonta</taxon>
        <taxon>Imparidentia</taxon>
        <taxon>Neoheterodontei</taxon>
        <taxon>Myida</taxon>
        <taxon>Dreissenoidea</taxon>
        <taxon>Dreissenidae</taxon>
        <taxon>Dreissena</taxon>
    </lineage>
</organism>
<evidence type="ECO:0000256" key="1">
    <source>
        <dbReference type="SAM" id="MobiDB-lite"/>
    </source>
</evidence>
<protein>
    <submittedName>
        <fullName evidence="2">Uncharacterized protein</fullName>
    </submittedName>
</protein>
<accession>A0A9D4BIL2</accession>
<evidence type="ECO:0000313" key="2">
    <source>
        <dbReference type="EMBL" id="KAH3694778.1"/>
    </source>
</evidence>
<dbReference type="Proteomes" id="UP000828390">
    <property type="component" value="Unassembled WGS sequence"/>
</dbReference>
<comment type="caution">
    <text evidence="2">The sequence shown here is derived from an EMBL/GenBank/DDBJ whole genome shotgun (WGS) entry which is preliminary data.</text>
</comment>
<dbReference type="EMBL" id="JAIWYP010000016">
    <property type="protein sequence ID" value="KAH3694778.1"/>
    <property type="molecule type" value="Genomic_DNA"/>
</dbReference>
<proteinExistence type="predicted"/>
<gene>
    <name evidence="2" type="ORF">DPMN_082219</name>
</gene>
<dbReference type="AlphaFoldDB" id="A0A9D4BIL2"/>